<reference evidence="1 2" key="1">
    <citation type="submission" date="2017-08" db="EMBL/GenBank/DDBJ databases">
        <title>Acidophilic green algal genome provides insights into adaptation to an acidic environment.</title>
        <authorList>
            <person name="Hirooka S."/>
            <person name="Hirose Y."/>
            <person name="Kanesaki Y."/>
            <person name="Higuchi S."/>
            <person name="Fujiwara T."/>
            <person name="Onuma R."/>
            <person name="Era A."/>
            <person name="Ohbayashi R."/>
            <person name="Uzuka A."/>
            <person name="Nozaki H."/>
            <person name="Yoshikawa H."/>
            <person name="Miyagishima S.Y."/>
        </authorList>
    </citation>
    <scope>NUCLEOTIDE SEQUENCE [LARGE SCALE GENOMIC DNA]</scope>
    <source>
        <strain evidence="1 2">NIES-2499</strain>
    </source>
</reference>
<organism evidence="1 2">
    <name type="scientific">Chlamydomonas eustigma</name>
    <dbReference type="NCBI Taxonomy" id="1157962"/>
    <lineage>
        <taxon>Eukaryota</taxon>
        <taxon>Viridiplantae</taxon>
        <taxon>Chlorophyta</taxon>
        <taxon>core chlorophytes</taxon>
        <taxon>Chlorophyceae</taxon>
        <taxon>CS clade</taxon>
        <taxon>Chlamydomonadales</taxon>
        <taxon>Chlamydomonadaceae</taxon>
        <taxon>Chlamydomonas</taxon>
    </lineage>
</organism>
<proteinExistence type="predicted"/>
<evidence type="ECO:0000313" key="2">
    <source>
        <dbReference type="Proteomes" id="UP000232323"/>
    </source>
</evidence>
<dbReference type="Proteomes" id="UP000232323">
    <property type="component" value="Unassembled WGS sequence"/>
</dbReference>
<dbReference type="EMBL" id="BEGY01000043">
    <property type="protein sequence ID" value="GAX79547.1"/>
    <property type="molecule type" value="Genomic_DNA"/>
</dbReference>
<sequence>MQCRSTPDADWASLSSHLISFDGTGMISTGSHGISEMDHLDVAIRNVKVVKAPRPSNADIVSEYSIAIDDLSNLEEPSTPRASSLSGSIFTPSAAAGESANQEACTKPRTLALEVGAADSQKMDELESKGFSTKPAKRDLGFYKEPSTPRSSFCDRATSKFSTGVTKSKIVTPLSPGKWIVKKGKMERLGSSLAGCSNVGRVSCFERRASSVHRISGGGETAREEFLGFCSKKRRSSVIESTRSDVTISPTVSSVFQSTAGGWSNQQDQEAYSGLRTYLDCSSPRAASAGELGFAPLSDNASVYPPTFQVFNMQAGLVRTEMRHQSPTPPEVDGFAYAPLAMLMLPPPSRIPPVHQSYLPQAPGLVLHPCLPPTPGLVLPAMCYPSTQGPSSLH</sequence>
<accession>A0A250X918</accession>
<dbReference type="AlphaFoldDB" id="A0A250X918"/>
<evidence type="ECO:0000313" key="1">
    <source>
        <dbReference type="EMBL" id="GAX79547.1"/>
    </source>
</evidence>
<name>A0A250X918_9CHLO</name>
<protein>
    <submittedName>
        <fullName evidence="1">Uncharacterized protein</fullName>
    </submittedName>
</protein>
<comment type="caution">
    <text evidence="1">The sequence shown here is derived from an EMBL/GenBank/DDBJ whole genome shotgun (WGS) entry which is preliminary data.</text>
</comment>
<keyword evidence="2" id="KW-1185">Reference proteome</keyword>
<gene>
    <name evidence="1" type="ORF">CEUSTIGMA_g6988.t1</name>
</gene>